<evidence type="ECO:0000256" key="11">
    <source>
        <dbReference type="ARBA" id="ARBA00023235"/>
    </source>
</evidence>
<evidence type="ECO:0000256" key="4">
    <source>
        <dbReference type="ARBA" id="ARBA00012057"/>
    </source>
</evidence>
<dbReference type="InterPro" id="IPR011876">
    <property type="entry name" value="IsopentenylPP_isomerase_typ1"/>
</dbReference>
<dbReference type="EMBL" id="MDYQ01000020">
    <property type="protein sequence ID" value="PRP87429.1"/>
    <property type="molecule type" value="Genomic_DNA"/>
</dbReference>
<evidence type="ECO:0000259" key="12">
    <source>
        <dbReference type="PROSITE" id="PS51462"/>
    </source>
</evidence>
<keyword evidence="6" id="KW-0479">Metal-binding</keyword>
<comment type="caution">
    <text evidence="13">The sequence shown here is derived from an EMBL/GenBank/DDBJ whole genome shotgun (WGS) entry which is preliminary data.</text>
</comment>
<name>A0A2P6NTY5_9EUKA</name>
<evidence type="ECO:0000256" key="3">
    <source>
        <dbReference type="ARBA" id="ARBA00007579"/>
    </source>
</evidence>
<keyword evidence="11" id="KW-0413">Isomerase</keyword>
<feature type="domain" description="Nudix hydrolase" evidence="12">
    <location>
        <begin position="85"/>
        <end position="235"/>
    </location>
</feature>
<dbReference type="InterPro" id="IPR015797">
    <property type="entry name" value="NUDIX_hydrolase-like_dom_sf"/>
</dbReference>
<dbReference type="CDD" id="cd02885">
    <property type="entry name" value="NUDIX_IPP_Isomerase"/>
    <property type="match status" value="1"/>
</dbReference>
<comment type="pathway">
    <text evidence="2">Isoprenoid biosynthesis; dimethylallyl diphosphate biosynthesis; dimethylallyl diphosphate from isopentenyl diphosphate: step 1/1.</text>
</comment>
<dbReference type="Gene3D" id="3.90.79.10">
    <property type="entry name" value="Nucleoside Triphosphate Pyrophosphohydrolase"/>
    <property type="match status" value="1"/>
</dbReference>
<dbReference type="PROSITE" id="PS51462">
    <property type="entry name" value="NUDIX"/>
    <property type="match status" value="1"/>
</dbReference>
<dbReference type="PANTHER" id="PTHR10885:SF0">
    <property type="entry name" value="ISOPENTENYL-DIPHOSPHATE DELTA-ISOMERASE"/>
    <property type="match status" value="1"/>
</dbReference>
<dbReference type="OrthoDB" id="510307at2759"/>
<dbReference type="GO" id="GO:0005737">
    <property type="term" value="C:cytoplasm"/>
    <property type="evidence" value="ECO:0007669"/>
    <property type="project" value="TreeGrafter"/>
</dbReference>
<dbReference type="InterPro" id="IPR000086">
    <property type="entry name" value="NUDIX_hydrolase_dom"/>
</dbReference>
<dbReference type="UniPathway" id="UPA00059">
    <property type="reaction ID" value="UER00104"/>
</dbReference>
<dbReference type="NCBIfam" id="TIGR02150">
    <property type="entry name" value="IPP_isom_1"/>
    <property type="match status" value="1"/>
</dbReference>
<dbReference type="GO" id="GO:0050992">
    <property type="term" value="P:dimethylallyl diphosphate biosynthetic process"/>
    <property type="evidence" value="ECO:0007669"/>
    <property type="project" value="UniProtKB-UniPathway"/>
</dbReference>
<dbReference type="PIRSF" id="PIRSF018427">
    <property type="entry name" value="Isopntndiph_ism"/>
    <property type="match status" value="1"/>
</dbReference>
<evidence type="ECO:0000256" key="8">
    <source>
        <dbReference type="ARBA" id="ARBA00022955"/>
    </source>
</evidence>
<evidence type="ECO:0000256" key="6">
    <source>
        <dbReference type="ARBA" id="ARBA00022723"/>
    </source>
</evidence>
<reference evidence="13 14" key="1">
    <citation type="journal article" date="2018" name="Genome Biol. Evol.">
        <title>Multiple Roots of Fruiting Body Formation in Amoebozoa.</title>
        <authorList>
            <person name="Hillmann F."/>
            <person name="Forbes G."/>
            <person name="Novohradska S."/>
            <person name="Ferling I."/>
            <person name="Riege K."/>
            <person name="Groth M."/>
            <person name="Westermann M."/>
            <person name="Marz M."/>
            <person name="Spaller T."/>
            <person name="Winckler T."/>
            <person name="Schaap P."/>
            <person name="Glockner G."/>
        </authorList>
    </citation>
    <scope>NUCLEOTIDE SEQUENCE [LARGE SCALE GENOMIC DNA]</scope>
    <source>
        <strain evidence="13 14">Jena</strain>
    </source>
</reference>
<dbReference type="EC" id="5.3.3.2" evidence="4"/>
<comment type="cofactor">
    <cofactor evidence="1">
        <name>Mg(2+)</name>
        <dbReference type="ChEBI" id="CHEBI:18420"/>
    </cofactor>
</comment>
<keyword evidence="7" id="KW-0460">Magnesium</keyword>
<dbReference type="SUPFAM" id="SSF55811">
    <property type="entry name" value="Nudix"/>
    <property type="match status" value="1"/>
</dbReference>
<dbReference type="GO" id="GO:0004452">
    <property type="term" value="F:isopentenyl-diphosphate delta-isomerase activity"/>
    <property type="evidence" value="ECO:0007669"/>
    <property type="project" value="UniProtKB-EC"/>
</dbReference>
<dbReference type="Pfam" id="PF00293">
    <property type="entry name" value="NUDIX"/>
    <property type="match status" value="1"/>
</dbReference>
<organism evidence="13 14">
    <name type="scientific">Planoprotostelium fungivorum</name>
    <dbReference type="NCBI Taxonomy" id="1890364"/>
    <lineage>
        <taxon>Eukaryota</taxon>
        <taxon>Amoebozoa</taxon>
        <taxon>Evosea</taxon>
        <taxon>Variosea</taxon>
        <taxon>Cavosteliida</taxon>
        <taxon>Cavosteliaceae</taxon>
        <taxon>Planoprotostelium</taxon>
    </lineage>
</organism>
<evidence type="ECO:0000313" key="14">
    <source>
        <dbReference type="Proteomes" id="UP000241769"/>
    </source>
</evidence>
<accession>A0A2P6NTY5</accession>
<evidence type="ECO:0000256" key="1">
    <source>
        <dbReference type="ARBA" id="ARBA00001946"/>
    </source>
</evidence>
<evidence type="ECO:0000256" key="2">
    <source>
        <dbReference type="ARBA" id="ARBA00004826"/>
    </source>
</evidence>
<dbReference type="FunCoup" id="A0A2P6NTY5">
    <property type="interactions" value="659"/>
</dbReference>
<evidence type="ECO:0000256" key="10">
    <source>
        <dbReference type="ARBA" id="ARBA00023229"/>
    </source>
</evidence>
<dbReference type="GO" id="GO:0046872">
    <property type="term" value="F:metal ion binding"/>
    <property type="evidence" value="ECO:0007669"/>
    <property type="project" value="UniProtKB-KW"/>
</dbReference>
<evidence type="ECO:0000256" key="9">
    <source>
        <dbReference type="ARBA" id="ARBA00023098"/>
    </source>
</evidence>
<dbReference type="Proteomes" id="UP000241769">
    <property type="component" value="Unassembled WGS sequence"/>
</dbReference>
<gene>
    <name evidence="13" type="ORF">PROFUN_00640</name>
</gene>
<dbReference type="STRING" id="1890364.A0A2P6NTY5"/>
<keyword evidence="10" id="KW-0414">Isoprene biosynthesis</keyword>
<keyword evidence="8" id="KW-0752">Steroid biosynthesis</keyword>
<keyword evidence="9" id="KW-0443">Lipid metabolism</keyword>
<dbReference type="InParanoid" id="A0A2P6NTY5"/>
<dbReference type="GO" id="GO:0006694">
    <property type="term" value="P:steroid biosynthetic process"/>
    <property type="evidence" value="ECO:0007669"/>
    <property type="project" value="UniProtKB-KW"/>
</dbReference>
<keyword evidence="5" id="KW-0444">Lipid biosynthesis</keyword>
<dbReference type="PANTHER" id="PTHR10885">
    <property type="entry name" value="ISOPENTENYL-DIPHOSPHATE DELTA-ISOMERASE"/>
    <property type="match status" value="1"/>
</dbReference>
<evidence type="ECO:0000313" key="13">
    <source>
        <dbReference type="EMBL" id="PRP87429.1"/>
    </source>
</evidence>
<comment type="similarity">
    <text evidence="3">Belongs to the IPP isomerase type 1 family.</text>
</comment>
<dbReference type="AlphaFoldDB" id="A0A2P6NTY5"/>
<evidence type="ECO:0000256" key="5">
    <source>
        <dbReference type="ARBA" id="ARBA00022516"/>
    </source>
</evidence>
<keyword evidence="14" id="KW-1185">Reference proteome</keyword>
<proteinExistence type="inferred from homology"/>
<sequence length="265" mass="30638">MQQVRLTTTGNWINVDSGIRAQLIAEVNHITPTMTTEDMKDRHYDDQQVKYMLEDLCVRVDPDDNVLGPETKKNCHLIANIEQGLLHRAFSIFLFDAQHRLVLQQRSLEKITFPQHWTNTVCSHPLFNDQAETNGVDGVILAAQRKLSQELGIPSAQAPIEGFKYLTRIHYKAPTDDMWGEHEVDYILFTVIDSPSIEPNPNEVMNTKLVTEEEVKQMLRDAEEGRVKITPWFRLIVEHFLLDWWKQLKAQGLSGLEMDQVIHRL</sequence>
<evidence type="ECO:0000256" key="7">
    <source>
        <dbReference type="ARBA" id="ARBA00022842"/>
    </source>
</evidence>
<protein>
    <recommendedName>
        <fullName evidence="4">isopentenyl-diphosphate Delta-isomerase</fullName>
        <ecNumber evidence="4">5.3.3.2</ecNumber>
    </recommendedName>
</protein>
<dbReference type="FunFam" id="3.90.79.10:FF:000012">
    <property type="entry name" value="Isopentenyl-diphosphate Delta-isomerase 1"/>
    <property type="match status" value="1"/>
</dbReference>
<dbReference type="GO" id="GO:0009240">
    <property type="term" value="P:isopentenyl diphosphate biosynthetic process"/>
    <property type="evidence" value="ECO:0007669"/>
    <property type="project" value="TreeGrafter"/>
</dbReference>